<dbReference type="GO" id="GO:0016020">
    <property type="term" value="C:membrane"/>
    <property type="evidence" value="ECO:0007669"/>
    <property type="project" value="InterPro"/>
</dbReference>
<feature type="compositionally biased region" description="Basic and acidic residues" evidence="9">
    <location>
        <begin position="514"/>
        <end position="523"/>
    </location>
</feature>
<feature type="region of interest" description="Disordered" evidence="9">
    <location>
        <begin position="272"/>
        <end position="325"/>
    </location>
</feature>
<evidence type="ECO:0000313" key="13">
    <source>
        <dbReference type="Proteomes" id="UP000316659"/>
    </source>
</evidence>
<comment type="catalytic activity">
    <reaction evidence="1">
        <text>ATP + protein L-histidine = ADP + protein N-phospho-L-histidine.</text>
        <dbReference type="EC" id="2.7.13.3"/>
    </reaction>
</comment>
<dbReference type="InterPro" id="IPR055558">
    <property type="entry name" value="DUF7134"/>
</dbReference>
<organism evidence="12 13">
    <name type="scientific">Cellulosimicrobium cellulans</name>
    <name type="common">Arthrobacter luteus</name>
    <dbReference type="NCBI Taxonomy" id="1710"/>
    <lineage>
        <taxon>Bacteria</taxon>
        <taxon>Bacillati</taxon>
        <taxon>Actinomycetota</taxon>
        <taxon>Actinomycetes</taxon>
        <taxon>Micrococcales</taxon>
        <taxon>Promicromonosporaceae</taxon>
        <taxon>Cellulosimicrobium</taxon>
    </lineage>
</organism>
<evidence type="ECO:0000256" key="5">
    <source>
        <dbReference type="ARBA" id="ARBA00022741"/>
    </source>
</evidence>
<comment type="caution">
    <text evidence="12">The sequence shown here is derived from an EMBL/GenBank/DDBJ whole genome shotgun (WGS) entry which is preliminary data.</text>
</comment>
<accession>A0A4Y4E4S2</accession>
<feature type="transmembrane region" description="Helical" evidence="10">
    <location>
        <begin position="49"/>
        <end position="65"/>
    </location>
</feature>
<evidence type="ECO:0000259" key="11">
    <source>
        <dbReference type="SMART" id="SM00387"/>
    </source>
</evidence>
<keyword evidence="10" id="KW-0472">Membrane</keyword>
<dbReference type="GO" id="GO:0000155">
    <property type="term" value="F:phosphorelay sensor kinase activity"/>
    <property type="evidence" value="ECO:0007669"/>
    <property type="project" value="InterPro"/>
</dbReference>
<dbReference type="CDD" id="cd16917">
    <property type="entry name" value="HATPase_UhpB-NarQ-NarX-like"/>
    <property type="match status" value="1"/>
</dbReference>
<keyword evidence="4" id="KW-0808">Transferase</keyword>
<dbReference type="Gene3D" id="1.20.5.1930">
    <property type="match status" value="1"/>
</dbReference>
<dbReference type="InterPro" id="IPR036890">
    <property type="entry name" value="HATPase_C_sf"/>
</dbReference>
<feature type="transmembrane region" description="Helical" evidence="10">
    <location>
        <begin position="118"/>
        <end position="137"/>
    </location>
</feature>
<name>A0A4Y4E4S2_CELCE</name>
<dbReference type="Gene3D" id="3.30.565.10">
    <property type="entry name" value="Histidine kinase-like ATPase, C-terminal domain"/>
    <property type="match status" value="1"/>
</dbReference>
<gene>
    <name evidence="12" type="ORF">CCE02nite_16800</name>
</gene>
<dbReference type="PANTHER" id="PTHR24421">
    <property type="entry name" value="NITRATE/NITRITE SENSOR PROTEIN NARX-RELATED"/>
    <property type="match status" value="1"/>
</dbReference>
<dbReference type="SMART" id="SM00387">
    <property type="entry name" value="HATPase_c"/>
    <property type="match status" value="1"/>
</dbReference>
<dbReference type="EMBL" id="BJNZ01000008">
    <property type="protein sequence ID" value="GED09681.1"/>
    <property type="molecule type" value="Genomic_DNA"/>
</dbReference>
<keyword evidence="10" id="KW-0812">Transmembrane</keyword>
<dbReference type="Proteomes" id="UP000316659">
    <property type="component" value="Unassembled WGS sequence"/>
</dbReference>
<dbReference type="Pfam" id="PF07730">
    <property type="entry name" value="HisKA_3"/>
    <property type="match status" value="1"/>
</dbReference>
<dbReference type="EC" id="2.7.13.3" evidence="2"/>
<evidence type="ECO:0000256" key="7">
    <source>
        <dbReference type="ARBA" id="ARBA00022840"/>
    </source>
</evidence>
<evidence type="ECO:0000256" key="1">
    <source>
        <dbReference type="ARBA" id="ARBA00000085"/>
    </source>
</evidence>
<evidence type="ECO:0000313" key="12">
    <source>
        <dbReference type="EMBL" id="GED09681.1"/>
    </source>
</evidence>
<dbReference type="PANTHER" id="PTHR24421:SF10">
    <property type="entry name" value="NITRATE_NITRITE SENSOR PROTEIN NARQ"/>
    <property type="match status" value="1"/>
</dbReference>
<evidence type="ECO:0000256" key="8">
    <source>
        <dbReference type="ARBA" id="ARBA00023012"/>
    </source>
</evidence>
<keyword evidence="5" id="KW-0547">Nucleotide-binding</keyword>
<keyword evidence="3" id="KW-0597">Phosphoprotein</keyword>
<evidence type="ECO:0000256" key="3">
    <source>
        <dbReference type="ARBA" id="ARBA00022553"/>
    </source>
</evidence>
<dbReference type="GO" id="GO:0046983">
    <property type="term" value="F:protein dimerization activity"/>
    <property type="evidence" value="ECO:0007669"/>
    <property type="project" value="InterPro"/>
</dbReference>
<dbReference type="Pfam" id="PF23539">
    <property type="entry name" value="DUF7134"/>
    <property type="match status" value="1"/>
</dbReference>
<protein>
    <recommendedName>
        <fullName evidence="2">histidine kinase</fullName>
        <ecNumber evidence="2">2.7.13.3</ecNumber>
    </recommendedName>
</protein>
<feature type="transmembrane region" description="Helical" evidence="10">
    <location>
        <begin position="143"/>
        <end position="167"/>
    </location>
</feature>
<feature type="domain" description="Histidine kinase/HSP90-like ATPase" evidence="11">
    <location>
        <begin position="357"/>
        <end position="456"/>
    </location>
</feature>
<dbReference type="SUPFAM" id="SSF55874">
    <property type="entry name" value="ATPase domain of HSP90 chaperone/DNA topoisomerase II/histidine kinase"/>
    <property type="match status" value="1"/>
</dbReference>
<sequence length="523" mass="53988">MGWYERLGQWSDEHRFGVDLTVTLVLAVVFVPASAAFTSMGGGGGGTSGGWAAFWALLLLAPLPWRRSRPLASAITVYSVALVHLLAGYLVIFPADFAVLVALYSVTVYGPRWAHRTAIVSSLVGAVVLGVALGLLSGRLADLATMVFFTSAFGGMTFLAVWAFGLVRRSRRETIAALVDRAERLEVERDQQAQIATAAERARIAREMHDIVAHSLSVVIAQADGGRYAAAHDPEAATRALATVSETGRAALADMRRLLGVLRSEPPRVVVPPGAAVGPSGTLALPSGRGAGTPPDGSPYGPAAPGHPAPASAATAALERAPQPDTADLETLVAQVRDSGMRVSFVRVGQARPLPPGAGLTVYRVCQEALTNVLKHAGPDPEVTVVVRWGAATLDLEVEDDGRGASTSAAARQDARPGGYGVLGMRERAALFGGSVQVGPRPGGGFRVHLRIPVPALPGAAPVPGPGTFPRASGQPGPGRPPAPSGRMAPGRPSAATTPLPPPPPVGPGSSHPALDRPTDRTP</sequence>
<dbReference type="InterPro" id="IPR050482">
    <property type="entry name" value="Sensor_HK_TwoCompSys"/>
</dbReference>
<reference evidence="12 13" key="1">
    <citation type="submission" date="2019-06" db="EMBL/GenBank/DDBJ databases">
        <title>Whole genome shotgun sequence of Cellulosimicrobium cellulans NBRC 15516.</title>
        <authorList>
            <person name="Hosoyama A."/>
            <person name="Uohara A."/>
            <person name="Ohji S."/>
            <person name="Ichikawa N."/>
        </authorList>
    </citation>
    <scope>NUCLEOTIDE SEQUENCE [LARGE SCALE GENOMIC DNA]</scope>
    <source>
        <strain evidence="12 13">NBRC 15516</strain>
    </source>
</reference>
<evidence type="ECO:0000256" key="2">
    <source>
        <dbReference type="ARBA" id="ARBA00012438"/>
    </source>
</evidence>
<dbReference type="RefSeq" id="WP_141389206.1">
    <property type="nucleotide sequence ID" value="NZ_BJNZ01000008.1"/>
</dbReference>
<keyword evidence="6" id="KW-0418">Kinase</keyword>
<proteinExistence type="predicted"/>
<feature type="transmembrane region" description="Helical" evidence="10">
    <location>
        <begin position="20"/>
        <end position="37"/>
    </location>
</feature>
<feature type="region of interest" description="Disordered" evidence="9">
    <location>
        <begin position="459"/>
        <end position="523"/>
    </location>
</feature>
<evidence type="ECO:0000256" key="10">
    <source>
        <dbReference type="SAM" id="Phobius"/>
    </source>
</evidence>
<feature type="transmembrane region" description="Helical" evidence="10">
    <location>
        <begin position="77"/>
        <end position="106"/>
    </location>
</feature>
<evidence type="ECO:0000256" key="9">
    <source>
        <dbReference type="SAM" id="MobiDB-lite"/>
    </source>
</evidence>
<feature type="compositionally biased region" description="Low complexity" evidence="9">
    <location>
        <begin position="303"/>
        <end position="321"/>
    </location>
</feature>
<evidence type="ECO:0000256" key="4">
    <source>
        <dbReference type="ARBA" id="ARBA00022679"/>
    </source>
</evidence>
<feature type="compositionally biased region" description="Low complexity" evidence="9">
    <location>
        <begin position="485"/>
        <end position="498"/>
    </location>
</feature>
<evidence type="ECO:0000256" key="6">
    <source>
        <dbReference type="ARBA" id="ARBA00022777"/>
    </source>
</evidence>
<dbReference type="InterPro" id="IPR011712">
    <property type="entry name" value="Sig_transdc_His_kin_sub3_dim/P"/>
</dbReference>
<keyword evidence="8" id="KW-0902">Two-component regulatory system</keyword>
<feature type="region of interest" description="Disordered" evidence="9">
    <location>
        <begin position="400"/>
        <end position="419"/>
    </location>
</feature>
<keyword evidence="10" id="KW-1133">Transmembrane helix</keyword>
<dbReference type="AlphaFoldDB" id="A0A4Y4E4S2"/>
<dbReference type="GO" id="GO:0005524">
    <property type="term" value="F:ATP binding"/>
    <property type="evidence" value="ECO:0007669"/>
    <property type="project" value="UniProtKB-KW"/>
</dbReference>
<dbReference type="InterPro" id="IPR003594">
    <property type="entry name" value="HATPase_dom"/>
</dbReference>
<keyword evidence="7" id="KW-0067">ATP-binding</keyword>
<dbReference type="Pfam" id="PF02518">
    <property type="entry name" value="HATPase_c"/>
    <property type="match status" value="1"/>
</dbReference>